<feature type="region of interest" description="Disordered" evidence="3">
    <location>
        <begin position="364"/>
        <end position="388"/>
    </location>
</feature>
<dbReference type="PROSITE" id="PS00615">
    <property type="entry name" value="C_TYPE_LECTIN_1"/>
    <property type="match status" value="1"/>
</dbReference>
<accession>A0A7M7T313</accession>
<dbReference type="AlphaFoldDB" id="A0A7M7T313"/>
<dbReference type="GO" id="GO:0030246">
    <property type="term" value="F:carbohydrate binding"/>
    <property type="evidence" value="ECO:0000318"/>
    <property type="project" value="GO_Central"/>
</dbReference>
<evidence type="ECO:0000256" key="3">
    <source>
        <dbReference type="SAM" id="MobiDB-lite"/>
    </source>
</evidence>
<dbReference type="Proteomes" id="UP000007110">
    <property type="component" value="Unassembled WGS sequence"/>
</dbReference>
<evidence type="ECO:0000256" key="1">
    <source>
        <dbReference type="ARBA" id="ARBA00023157"/>
    </source>
</evidence>
<dbReference type="InterPro" id="IPR018378">
    <property type="entry name" value="C-type_lectin_CS"/>
</dbReference>
<dbReference type="Pfam" id="PF00059">
    <property type="entry name" value="Lectin_C"/>
    <property type="match status" value="1"/>
</dbReference>
<feature type="disulfide bond" evidence="2">
    <location>
        <begin position="21"/>
        <end position="31"/>
    </location>
</feature>
<evidence type="ECO:0000256" key="2">
    <source>
        <dbReference type="PROSITE-ProRule" id="PRU00076"/>
    </source>
</evidence>
<dbReference type="Gene3D" id="3.10.100.10">
    <property type="entry name" value="Mannose-Binding Protein A, subunit A"/>
    <property type="match status" value="1"/>
</dbReference>
<dbReference type="CDD" id="cd00037">
    <property type="entry name" value="CLECT"/>
    <property type="match status" value="1"/>
</dbReference>
<feature type="disulfide bond" evidence="2">
    <location>
        <begin position="42"/>
        <end position="51"/>
    </location>
</feature>
<dbReference type="SMART" id="SM00034">
    <property type="entry name" value="CLECT"/>
    <property type="match status" value="1"/>
</dbReference>
<feature type="domain" description="EGF-like" evidence="4">
    <location>
        <begin position="17"/>
        <end position="52"/>
    </location>
</feature>
<keyword evidence="1 2" id="KW-1015">Disulfide bond</keyword>
<dbReference type="PROSITE" id="PS50041">
    <property type="entry name" value="C_TYPE_LECTIN_2"/>
    <property type="match status" value="1"/>
</dbReference>
<dbReference type="InParanoid" id="A0A7M7T313"/>
<name>A0A7M7T313_STRPU</name>
<dbReference type="PROSITE" id="PS50026">
    <property type="entry name" value="EGF_3"/>
    <property type="match status" value="1"/>
</dbReference>
<feature type="domain" description="C-type lectin" evidence="5">
    <location>
        <begin position="233"/>
        <end position="357"/>
    </location>
</feature>
<feature type="compositionally biased region" description="Acidic residues" evidence="3">
    <location>
        <begin position="371"/>
        <end position="388"/>
    </location>
</feature>
<sequence length="388" mass="41916">MSPTTIGCARPSIVLCRIPDCLAGLCSHGDCTETLTGYSCRCQNDWTGNLCDIEADMTLSDNTDLSSTPESPTTPADREKENSRQVSSTAEAGSGQGGDSSATVSPDAASEPSQITSIPEATVDQVEGASSTKGPEEDPDTNTARTESVGQADPAETTTSQMVSSQEKPEVSQTSSSDSQETPEVSQTSSSDSPSTSGLNAMTPTTSLQTESCSPSPVSYCPDDWITQQGEINKCYKLIGMESNWQASRQACCELSATMLVIDSLIENEFIEDTFGSSGEVDTWLGCHNVDGDNDRWSCMKSTSTWVRNEDQSGYWRWETEWPDETASGSRCAFIELSKDSLWKDTDCNESYRTICQMILLQDQSSTEEAVGVEEEGGDEEEEEEGKR</sequence>
<dbReference type="InterPro" id="IPR016186">
    <property type="entry name" value="C-type_lectin-like/link_sf"/>
</dbReference>
<evidence type="ECO:0000259" key="5">
    <source>
        <dbReference type="PROSITE" id="PS50041"/>
    </source>
</evidence>
<dbReference type="OrthoDB" id="9013109at2759"/>
<dbReference type="GO" id="GO:0009897">
    <property type="term" value="C:external side of plasma membrane"/>
    <property type="evidence" value="ECO:0000318"/>
    <property type="project" value="GO_Central"/>
</dbReference>
<dbReference type="InterPro" id="IPR000742">
    <property type="entry name" value="EGF"/>
</dbReference>
<keyword evidence="2" id="KW-0245">EGF-like domain</keyword>
<evidence type="ECO:0000259" key="4">
    <source>
        <dbReference type="PROSITE" id="PS50026"/>
    </source>
</evidence>
<evidence type="ECO:0000313" key="7">
    <source>
        <dbReference type="Proteomes" id="UP000007110"/>
    </source>
</evidence>
<feature type="region of interest" description="Disordered" evidence="3">
    <location>
        <begin position="60"/>
        <end position="215"/>
    </location>
</feature>
<comment type="caution">
    <text evidence="2">Lacks conserved residue(s) required for the propagation of feature annotation.</text>
</comment>
<protein>
    <submittedName>
        <fullName evidence="6">Uncharacterized protein</fullName>
    </submittedName>
</protein>
<organism evidence="6 7">
    <name type="scientific">Strongylocentrotus purpuratus</name>
    <name type="common">Purple sea urchin</name>
    <dbReference type="NCBI Taxonomy" id="7668"/>
    <lineage>
        <taxon>Eukaryota</taxon>
        <taxon>Metazoa</taxon>
        <taxon>Echinodermata</taxon>
        <taxon>Eleutherozoa</taxon>
        <taxon>Echinozoa</taxon>
        <taxon>Echinoidea</taxon>
        <taxon>Euechinoidea</taxon>
        <taxon>Echinacea</taxon>
        <taxon>Camarodonta</taxon>
        <taxon>Echinidea</taxon>
        <taxon>Strongylocentrotidae</taxon>
        <taxon>Strongylocentrotus</taxon>
    </lineage>
</organism>
<dbReference type="InterPro" id="IPR016187">
    <property type="entry name" value="CTDL_fold"/>
</dbReference>
<dbReference type="SUPFAM" id="SSF57196">
    <property type="entry name" value="EGF/Laminin"/>
    <property type="match status" value="1"/>
</dbReference>
<dbReference type="SUPFAM" id="SSF56436">
    <property type="entry name" value="C-type lectin-like"/>
    <property type="match status" value="1"/>
</dbReference>
<feature type="compositionally biased region" description="Polar residues" evidence="3">
    <location>
        <begin position="156"/>
        <end position="185"/>
    </location>
</feature>
<dbReference type="GeneID" id="105440091"/>
<feature type="compositionally biased region" description="Low complexity" evidence="3">
    <location>
        <begin position="186"/>
        <end position="197"/>
    </location>
</feature>
<dbReference type="EnsemblMetazoa" id="XM_030994359">
    <property type="protein sequence ID" value="XP_030850219"/>
    <property type="gene ID" value="LOC105440091"/>
</dbReference>
<proteinExistence type="predicted"/>
<dbReference type="PROSITE" id="PS00022">
    <property type="entry name" value="EGF_1"/>
    <property type="match status" value="1"/>
</dbReference>
<dbReference type="OMA" id="EINKCYK"/>
<dbReference type="SMART" id="SM00181">
    <property type="entry name" value="EGF"/>
    <property type="match status" value="1"/>
</dbReference>
<dbReference type="Gene3D" id="2.10.25.10">
    <property type="entry name" value="Laminin"/>
    <property type="match status" value="1"/>
</dbReference>
<reference evidence="6" key="2">
    <citation type="submission" date="2021-01" db="UniProtKB">
        <authorList>
            <consortium name="EnsemblMetazoa"/>
        </authorList>
    </citation>
    <scope>IDENTIFICATION</scope>
</reference>
<feature type="compositionally biased region" description="Polar residues" evidence="3">
    <location>
        <begin position="198"/>
        <end position="215"/>
    </location>
</feature>
<dbReference type="InterPro" id="IPR001304">
    <property type="entry name" value="C-type_lectin-like"/>
</dbReference>
<reference evidence="7" key="1">
    <citation type="submission" date="2015-02" db="EMBL/GenBank/DDBJ databases">
        <title>Genome sequencing for Strongylocentrotus purpuratus.</title>
        <authorList>
            <person name="Murali S."/>
            <person name="Liu Y."/>
            <person name="Vee V."/>
            <person name="English A."/>
            <person name="Wang M."/>
            <person name="Skinner E."/>
            <person name="Han Y."/>
            <person name="Muzny D.M."/>
            <person name="Worley K.C."/>
            <person name="Gibbs R.A."/>
        </authorList>
    </citation>
    <scope>NUCLEOTIDE SEQUENCE</scope>
</reference>
<dbReference type="GO" id="GO:0038187">
    <property type="term" value="F:pattern recognition receptor activity"/>
    <property type="evidence" value="ECO:0000318"/>
    <property type="project" value="GO_Central"/>
</dbReference>
<dbReference type="GO" id="GO:0006955">
    <property type="term" value="P:immune response"/>
    <property type="evidence" value="ECO:0000318"/>
    <property type="project" value="GO_Central"/>
</dbReference>
<evidence type="ECO:0000313" key="6">
    <source>
        <dbReference type="EnsemblMetazoa" id="XP_030850219"/>
    </source>
</evidence>
<dbReference type="KEGG" id="spu:105440091"/>
<feature type="compositionally biased region" description="Polar residues" evidence="3">
    <location>
        <begin position="60"/>
        <end position="74"/>
    </location>
</feature>
<dbReference type="RefSeq" id="XP_030850219.1">
    <property type="nucleotide sequence ID" value="XM_030994359.1"/>
</dbReference>
<keyword evidence="7" id="KW-1185">Reference proteome</keyword>